<dbReference type="AlphaFoldDB" id="A0A3E4LNQ2"/>
<name>A0A3E4LNQ2_9FIRM</name>
<evidence type="ECO:0000313" key="2">
    <source>
        <dbReference type="Proteomes" id="UP000260793"/>
    </source>
</evidence>
<sequence length="309" mass="36904">MFTRREKKLDRLVIIGNGFDRAHNLPTSYYDFKEYLRIYAREFYEAICKYIPEEELWFQFEMALGELDKYQVQEENASYYLDYGDENWKDSANHDFQFMVEQDLAFASYIPYYFKKWIEQIDTNVLPLVSKRIINNTCKILNFNYTDTLERAYKVPAENILYIHGKALSSKKLVVGHHDISTFQYGAVSPFNAAEEHGIYIQDDDEDFRITETKEIIKAYFQKTYKDTFGIIQMNQNFFDSLININEIFILGHSLSSVDMDYFVEIRKRVLHSCKWYISYFSESDLDNMEYFAKRLDIKNFQPVMLSNL</sequence>
<accession>A0A3E4LNQ2</accession>
<reference evidence="1 2" key="1">
    <citation type="submission" date="2018-08" db="EMBL/GenBank/DDBJ databases">
        <title>A genome reference for cultivated species of the human gut microbiota.</title>
        <authorList>
            <person name="Zou Y."/>
            <person name="Xue W."/>
            <person name="Luo G."/>
        </authorList>
    </citation>
    <scope>NUCLEOTIDE SEQUENCE [LARGE SCALE GENOMIC DNA]</scope>
    <source>
        <strain evidence="1 2">TF11-7</strain>
    </source>
</reference>
<comment type="caution">
    <text evidence="1">The sequence shown here is derived from an EMBL/GenBank/DDBJ whole genome shotgun (WGS) entry which is preliminary data.</text>
</comment>
<gene>
    <name evidence="1" type="ORF">DXD17_08995</name>
</gene>
<evidence type="ECO:0008006" key="3">
    <source>
        <dbReference type="Google" id="ProtNLM"/>
    </source>
</evidence>
<protein>
    <recommendedName>
        <fullName evidence="3">Bacteriophage abortive infection AbiH</fullName>
    </recommendedName>
</protein>
<dbReference type="InterPro" id="IPR025935">
    <property type="entry name" value="AbiH"/>
</dbReference>
<dbReference type="Proteomes" id="UP000260793">
    <property type="component" value="Unassembled WGS sequence"/>
</dbReference>
<evidence type="ECO:0000313" key="1">
    <source>
        <dbReference type="EMBL" id="RGK38966.1"/>
    </source>
</evidence>
<dbReference type="Pfam" id="PF14253">
    <property type="entry name" value="AbiH"/>
    <property type="match status" value="1"/>
</dbReference>
<organism evidence="1 2">
    <name type="scientific">[Ruminococcus] lactaris</name>
    <dbReference type="NCBI Taxonomy" id="46228"/>
    <lineage>
        <taxon>Bacteria</taxon>
        <taxon>Bacillati</taxon>
        <taxon>Bacillota</taxon>
        <taxon>Clostridia</taxon>
        <taxon>Lachnospirales</taxon>
        <taxon>Lachnospiraceae</taxon>
        <taxon>Mediterraneibacter</taxon>
    </lineage>
</organism>
<proteinExistence type="predicted"/>
<dbReference type="EMBL" id="QSQN01000022">
    <property type="protein sequence ID" value="RGK38966.1"/>
    <property type="molecule type" value="Genomic_DNA"/>
</dbReference>